<evidence type="ECO:0000256" key="9">
    <source>
        <dbReference type="HAMAP-Rule" id="MF_01884"/>
    </source>
</evidence>
<feature type="binding site" evidence="9">
    <location>
        <begin position="232"/>
        <end position="237"/>
    </location>
    <ligand>
        <name>ATP</name>
        <dbReference type="ChEBI" id="CHEBI:30616"/>
    </ligand>
</feature>
<dbReference type="SUPFAM" id="SSF50249">
    <property type="entry name" value="Nucleic acid-binding proteins"/>
    <property type="match status" value="1"/>
</dbReference>
<keyword evidence="14" id="KW-1185">Reference proteome</keyword>
<dbReference type="PANTHER" id="PTHR46425:SF1">
    <property type="entry name" value="TRANSCRIPTION TERMINATION FACTOR RHO"/>
    <property type="match status" value="1"/>
</dbReference>
<evidence type="ECO:0000256" key="7">
    <source>
        <dbReference type="ARBA" id="ARBA00023015"/>
    </source>
</evidence>
<feature type="domain" description="Rho RNA-BD" evidence="12">
    <location>
        <begin position="103"/>
        <end position="177"/>
    </location>
</feature>
<comment type="similarity">
    <text evidence="9 11">Belongs to the Rho family.</text>
</comment>
<dbReference type="AlphaFoldDB" id="A0Q317"/>
<dbReference type="eggNOG" id="COG1158">
    <property type="taxonomic scope" value="Bacteria"/>
</dbReference>
<keyword evidence="2 9" id="KW-0547">Nucleotide-binding</keyword>
<evidence type="ECO:0000313" key="13">
    <source>
        <dbReference type="EMBL" id="ABK62517.1"/>
    </source>
</evidence>
<dbReference type="InterPro" id="IPR012340">
    <property type="entry name" value="NA-bd_OB-fold"/>
</dbReference>
<dbReference type="HOGENOM" id="CLU_016377_4_1_9"/>
<evidence type="ECO:0000256" key="8">
    <source>
        <dbReference type="ARBA" id="ARBA00023163"/>
    </source>
</evidence>
<comment type="subunit">
    <text evidence="9">Homohexamer. The homohexamer assembles into an open ring structure.</text>
</comment>
<dbReference type="InterPro" id="IPR011129">
    <property type="entry name" value="CSD"/>
</dbReference>
<evidence type="ECO:0000256" key="4">
    <source>
        <dbReference type="ARBA" id="ARBA00022806"/>
    </source>
</evidence>
<dbReference type="PROSITE" id="PS51856">
    <property type="entry name" value="RHO_RNA_BD"/>
    <property type="match status" value="1"/>
</dbReference>
<sequence>MDSKDLSNMTVVQLKELAKELNLTGTSRLKKQELIDSINEAMQISINKNGVILKENITPKKVHNSSNDNMKNTKQIKVNKNECIEEENPQEKEKNFKEMIHESDSAKGVLEIIENNNYGFLRGENYLTGPKDIYVSPSQIRRFNLKTGDEVTGKIRTAKDGEKFQALIYVEKINGENPEKAVGRKRFEKLTPIYPDERIRLQTGQADLSSRLMDIISPIGKGQRGLIVAPPKAGKTTLLKKIAHSISKNHPESKLIVLLIDERPEEVTDMQRFINGEVIYSTFDEEPEHHTKVAYMVLERAKRMVEQGQDVIVLLDSLTRLTRAYNLTINPTGRTLSGGLDPGALIMPKKFFGAARNIEEGGSLTILATALIETGSRMDDMIFEEFKGTGNMEVHLDRKLEERRIFPAIDIYKSGTRREDLLLTKQELEASFTIRKVLYKENNTAGVTEKLINLLSKTKNNFEFLENFNKEKWER</sequence>
<keyword evidence="3 9" id="KW-0378">Hydrolase</keyword>
<keyword evidence="4 9" id="KW-0347">Helicase</keyword>
<feature type="binding site" evidence="9">
    <location>
        <position position="263"/>
    </location>
    <ligand>
        <name>ATP</name>
        <dbReference type="ChEBI" id="CHEBI:30616"/>
    </ligand>
</feature>
<gene>
    <name evidence="9" type="primary">rho</name>
    <name evidence="13" type="ordered locus">NT01CX_0553</name>
</gene>
<dbReference type="InterPro" id="IPR000194">
    <property type="entry name" value="ATPase_F1/V1/A1_a/bsu_nucl-bd"/>
</dbReference>
<dbReference type="Pfam" id="PF07498">
    <property type="entry name" value="Rho_N"/>
    <property type="match status" value="1"/>
</dbReference>
<dbReference type="GO" id="GO:0005524">
    <property type="term" value="F:ATP binding"/>
    <property type="evidence" value="ECO:0007669"/>
    <property type="project" value="UniProtKB-UniRule"/>
</dbReference>
<dbReference type="NCBIfam" id="TIGR00767">
    <property type="entry name" value="rho"/>
    <property type="match status" value="1"/>
</dbReference>
<name>A0Q317_CLONN</name>
<dbReference type="InterPro" id="IPR011112">
    <property type="entry name" value="Rho-like_N"/>
</dbReference>
<keyword evidence="7 9" id="KW-0805">Transcription regulation</keyword>
<dbReference type="RefSeq" id="WP_011722998.1">
    <property type="nucleotide sequence ID" value="NC_008593.1"/>
</dbReference>
<dbReference type="GO" id="GO:0008186">
    <property type="term" value="F:ATP-dependent activity, acting on RNA"/>
    <property type="evidence" value="ECO:0007669"/>
    <property type="project" value="UniProtKB-UniRule"/>
</dbReference>
<evidence type="ECO:0000256" key="1">
    <source>
        <dbReference type="ARBA" id="ARBA00022472"/>
    </source>
</evidence>
<dbReference type="Gene3D" id="2.40.50.140">
    <property type="entry name" value="Nucleic acid-binding proteins"/>
    <property type="match status" value="1"/>
</dbReference>
<proteinExistence type="inferred from homology"/>
<evidence type="ECO:0000256" key="2">
    <source>
        <dbReference type="ARBA" id="ARBA00022741"/>
    </source>
</evidence>
<evidence type="ECO:0000259" key="12">
    <source>
        <dbReference type="PROSITE" id="PS51856"/>
    </source>
</evidence>
<evidence type="ECO:0000313" key="14">
    <source>
        <dbReference type="Proteomes" id="UP000008220"/>
    </source>
</evidence>
<dbReference type="InterPro" id="IPR041703">
    <property type="entry name" value="Rho_factor_ATP-bd"/>
</dbReference>
<dbReference type="Gene3D" id="1.10.720.30">
    <property type="entry name" value="SAP domain"/>
    <property type="match status" value="1"/>
</dbReference>
<protein>
    <recommendedName>
        <fullName evidence="9 10">Transcription termination factor Rho</fullName>
        <ecNumber evidence="9 10">3.6.4.-</ecNumber>
    </recommendedName>
    <alternativeName>
        <fullName evidence="9">ATP-dependent helicase Rho</fullName>
    </alternativeName>
</protein>
<keyword evidence="6 9" id="KW-0694">RNA-binding</keyword>
<evidence type="ECO:0000256" key="10">
    <source>
        <dbReference type="NCBIfam" id="TIGR00767"/>
    </source>
</evidence>
<dbReference type="PANTHER" id="PTHR46425">
    <property type="entry name" value="TRANSCRIPTION TERMINATION FACTOR RHO"/>
    <property type="match status" value="1"/>
</dbReference>
<dbReference type="KEGG" id="cno:NT01CX_0553"/>
<dbReference type="SUPFAM" id="SSF68912">
    <property type="entry name" value="Rho N-terminal domain-like"/>
    <property type="match status" value="1"/>
</dbReference>
<comment type="caution">
    <text evidence="9">Lacks conserved residue(s) required for the propagation of feature annotation.</text>
</comment>
<dbReference type="HAMAP" id="MF_01884">
    <property type="entry name" value="Rho"/>
    <property type="match status" value="1"/>
</dbReference>
<dbReference type="EMBL" id="CP000382">
    <property type="protein sequence ID" value="ABK62517.1"/>
    <property type="molecule type" value="Genomic_DNA"/>
</dbReference>
<comment type="function">
    <text evidence="9">Facilitates transcription termination by a mechanism that involves Rho binding to the nascent RNA, activation of Rho's RNA-dependent ATPase activity, and release of the mRNA from the DNA template.</text>
</comment>
<keyword evidence="1 9" id="KW-0806">Transcription termination</keyword>
<dbReference type="Proteomes" id="UP000008220">
    <property type="component" value="Chromosome"/>
</dbReference>
<accession>A0Q317</accession>
<feature type="binding site" evidence="9">
    <location>
        <begin position="220"/>
        <end position="225"/>
    </location>
    <ligand>
        <name>ATP</name>
        <dbReference type="ChEBI" id="CHEBI:30616"/>
    </ligand>
</feature>
<dbReference type="SUPFAM" id="SSF52540">
    <property type="entry name" value="P-loop containing nucleoside triphosphate hydrolases"/>
    <property type="match status" value="1"/>
</dbReference>
<dbReference type="NCBIfam" id="NF006886">
    <property type="entry name" value="PRK09376.1"/>
    <property type="match status" value="1"/>
</dbReference>
<evidence type="ECO:0000256" key="6">
    <source>
        <dbReference type="ARBA" id="ARBA00022884"/>
    </source>
</evidence>
<keyword evidence="5 9" id="KW-0067">ATP-binding</keyword>
<dbReference type="Pfam" id="PF00006">
    <property type="entry name" value="ATP-synt_ab"/>
    <property type="match status" value="1"/>
</dbReference>
<dbReference type="SMART" id="SM00382">
    <property type="entry name" value="AAA"/>
    <property type="match status" value="1"/>
</dbReference>
<evidence type="ECO:0000256" key="3">
    <source>
        <dbReference type="ARBA" id="ARBA00022801"/>
    </source>
</evidence>
<dbReference type="EC" id="3.6.4.-" evidence="9 10"/>
<dbReference type="InterPro" id="IPR036269">
    <property type="entry name" value="Rho_N_sf"/>
</dbReference>
<dbReference type="InterPro" id="IPR011113">
    <property type="entry name" value="Rho_RNA-bd"/>
</dbReference>
<dbReference type="PATRIC" id="fig|386415.7.peg.2057"/>
<dbReference type="CDD" id="cd01128">
    <property type="entry name" value="rho_factor_C"/>
    <property type="match status" value="1"/>
</dbReference>
<dbReference type="Pfam" id="PF07497">
    <property type="entry name" value="Rho_RNA_bind"/>
    <property type="match status" value="1"/>
</dbReference>
<dbReference type="GO" id="GO:0016787">
    <property type="term" value="F:hydrolase activity"/>
    <property type="evidence" value="ECO:0007669"/>
    <property type="project" value="UniProtKB-KW"/>
</dbReference>
<dbReference type="InterPro" id="IPR036361">
    <property type="entry name" value="SAP_dom_sf"/>
</dbReference>
<dbReference type="STRING" id="386415.NT01CX_0553"/>
<dbReference type="SMART" id="SM00959">
    <property type="entry name" value="Rho_N"/>
    <property type="match status" value="1"/>
</dbReference>
<dbReference type="GO" id="GO:0006353">
    <property type="term" value="P:DNA-templated transcription termination"/>
    <property type="evidence" value="ECO:0007669"/>
    <property type="project" value="UniProtKB-UniRule"/>
</dbReference>
<dbReference type="GO" id="GO:0003723">
    <property type="term" value="F:RNA binding"/>
    <property type="evidence" value="ECO:0007669"/>
    <property type="project" value="UniProtKB-UniRule"/>
</dbReference>
<evidence type="ECO:0000256" key="11">
    <source>
        <dbReference type="PROSITE-ProRule" id="PRU01203"/>
    </source>
</evidence>
<organism evidence="13 14">
    <name type="scientific">Clostridium novyi (strain NT)</name>
    <dbReference type="NCBI Taxonomy" id="386415"/>
    <lineage>
        <taxon>Bacteria</taxon>
        <taxon>Bacillati</taxon>
        <taxon>Bacillota</taxon>
        <taxon>Clostridia</taxon>
        <taxon>Eubacteriales</taxon>
        <taxon>Clostridiaceae</taxon>
        <taxon>Clostridium</taxon>
    </lineage>
</organism>
<evidence type="ECO:0000256" key="5">
    <source>
        <dbReference type="ARBA" id="ARBA00022840"/>
    </source>
</evidence>
<dbReference type="InterPro" id="IPR004665">
    <property type="entry name" value="Term_rho"/>
</dbReference>
<reference evidence="13 14" key="1">
    <citation type="journal article" date="2006" name="Nat. Biotechnol.">
        <title>The genome and transcriptomes of the anti-tumor agent Clostridium novyi-NT.</title>
        <authorList>
            <person name="Bettegowda C."/>
            <person name="Huang X."/>
            <person name="Lin J."/>
            <person name="Cheong I."/>
            <person name="Kohli M."/>
            <person name="Szabo S.A."/>
            <person name="Zhang X."/>
            <person name="Diaz L.A. Jr."/>
            <person name="Velculescu V.E."/>
            <person name="Parmigiani G."/>
            <person name="Kinzler K.W."/>
            <person name="Vogelstein B."/>
            <person name="Zhou S."/>
        </authorList>
    </citation>
    <scope>NUCLEOTIDE SEQUENCE [LARGE SCALE GENOMIC DNA]</scope>
    <source>
        <strain evidence="13 14">NT</strain>
    </source>
</reference>
<dbReference type="SMART" id="SM00357">
    <property type="entry name" value="CSP"/>
    <property type="match status" value="1"/>
</dbReference>
<dbReference type="Gene3D" id="3.40.50.300">
    <property type="entry name" value="P-loop containing nucleotide triphosphate hydrolases"/>
    <property type="match status" value="1"/>
</dbReference>
<dbReference type="CDD" id="cd04459">
    <property type="entry name" value="Rho_CSD"/>
    <property type="match status" value="1"/>
</dbReference>
<dbReference type="InterPro" id="IPR003593">
    <property type="entry name" value="AAA+_ATPase"/>
</dbReference>
<keyword evidence="8 9" id="KW-0804">Transcription</keyword>
<dbReference type="GO" id="GO:0004386">
    <property type="term" value="F:helicase activity"/>
    <property type="evidence" value="ECO:0007669"/>
    <property type="project" value="UniProtKB-UniRule"/>
</dbReference>
<dbReference type="InterPro" id="IPR027417">
    <property type="entry name" value="P-loop_NTPase"/>
</dbReference>